<dbReference type="PANTHER" id="PTHR35446:SF3">
    <property type="entry name" value="CMD DOMAIN-CONTAINING PROTEIN"/>
    <property type="match status" value="1"/>
</dbReference>
<gene>
    <name evidence="2" type="ORF">GCM10011498_32200</name>
</gene>
<proteinExistence type="predicted"/>
<name>A0A916R2C1_9RHOB</name>
<sequence>MPRIPTPAAIIDAPTESHSLLKGVETALGSVPNMFRLIANSPATLEGYLGLNGALGKGLISPATRERIALAIANHNGCDYCNSAHSYLGKNLAKLDNVEIAANRSGRSTDVKADAAVRFAIQIAQQRGRVTDTDVSAVRHAGYSDGELIEIVAHVALNVLTNYINEAFQTEIDFPAFKASRAA</sequence>
<dbReference type="RefSeq" id="WP_188677743.1">
    <property type="nucleotide sequence ID" value="NZ_BMKA01000005.1"/>
</dbReference>
<dbReference type="InterPro" id="IPR029032">
    <property type="entry name" value="AhpD-like"/>
</dbReference>
<evidence type="ECO:0000313" key="2">
    <source>
        <dbReference type="EMBL" id="GGA28631.1"/>
    </source>
</evidence>
<feature type="domain" description="Carboxymuconolactone decarboxylase-like" evidence="1">
    <location>
        <begin position="42"/>
        <end position="124"/>
    </location>
</feature>
<reference evidence="2" key="2">
    <citation type="submission" date="2020-09" db="EMBL/GenBank/DDBJ databases">
        <authorList>
            <person name="Sun Q."/>
            <person name="Zhou Y."/>
        </authorList>
    </citation>
    <scope>NUCLEOTIDE SEQUENCE</scope>
    <source>
        <strain evidence="2">CGMCC 1.15880</strain>
    </source>
</reference>
<keyword evidence="3" id="KW-1185">Reference proteome</keyword>
<dbReference type="NCBIfam" id="TIGR00778">
    <property type="entry name" value="ahpD_dom"/>
    <property type="match status" value="1"/>
</dbReference>
<dbReference type="SUPFAM" id="SSF69118">
    <property type="entry name" value="AhpD-like"/>
    <property type="match status" value="1"/>
</dbReference>
<reference evidence="2" key="1">
    <citation type="journal article" date="2014" name="Int. J. Syst. Evol. Microbiol.">
        <title>Complete genome sequence of Corynebacterium casei LMG S-19264T (=DSM 44701T), isolated from a smear-ripened cheese.</title>
        <authorList>
            <consortium name="US DOE Joint Genome Institute (JGI-PGF)"/>
            <person name="Walter F."/>
            <person name="Albersmeier A."/>
            <person name="Kalinowski J."/>
            <person name="Ruckert C."/>
        </authorList>
    </citation>
    <scope>NUCLEOTIDE SEQUENCE</scope>
    <source>
        <strain evidence="2">CGMCC 1.15880</strain>
    </source>
</reference>
<evidence type="ECO:0000313" key="3">
    <source>
        <dbReference type="Proteomes" id="UP000628017"/>
    </source>
</evidence>
<dbReference type="Proteomes" id="UP000628017">
    <property type="component" value="Unassembled WGS sequence"/>
</dbReference>
<dbReference type="InterPro" id="IPR004675">
    <property type="entry name" value="AhpD_core"/>
</dbReference>
<dbReference type="InterPro" id="IPR003779">
    <property type="entry name" value="CMD-like"/>
</dbReference>
<organism evidence="2 3">
    <name type="scientific">Neptunicoccus cionae</name>
    <dbReference type="NCBI Taxonomy" id="2035344"/>
    <lineage>
        <taxon>Bacteria</taxon>
        <taxon>Pseudomonadati</taxon>
        <taxon>Pseudomonadota</taxon>
        <taxon>Alphaproteobacteria</taxon>
        <taxon>Rhodobacterales</taxon>
        <taxon>Paracoccaceae</taxon>
        <taxon>Neptunicoccus</taxon>
    </lineage>
</organism>
<dbReference type="EMBL" id="BMKA01000005">
    <property type="protein sequence ID" value="GGA28631.1"/>
    <property type="molecule type" value="Genomic_DNA"/>
</dbReference>
<dbReference type="Gene3D" id="1.20.1290.10">
    <property type="entry name" value="AhpD-like"/>
    <property type="match status" value="1"/>
</dbReference>
<dbReference type="AlphaFoldDB" id="A0A916R2C1"/>
<evidence type="ECO:0000259" key="1">
    <source>
        <dbReference type="Pfam" id="PF02627"/>
    </source>
</evidence>
<dbReference type="GO" id="GO:0051920">
    <property type="term" value="F:peroxiredoxin activity"/>
    <property type="evidence" value="ECO:0007669"/>
    <property type="project" value="InterPro"/>
</dbReference>
<comment type="caution">
    <text evidence="2">The sequence shown here is derived from an EMBL/GenBank/DDBJ whole genome shotgun (WGS) entry which is preliminary data.</text>
</comment>
<protein>
    <submittedName>
        <fullName evidence="2">Alkyl hydroperoxide reductase AhpD</fullName>
    </submittedName>
</protein>
<accession>A0A916R2C1</accession>
<dbReference type="PANTHER" id="PTHR35446">
    <property type="entry name" value="SI:CH211-175M2.5"/>
    <property type="match status" value="1"/>
</dbReference>
<dbReference type="Pfam" id="PF02627">
    <property type="entry name" value="CMD"/>
    <property type="match status" value="1"/>
</dbReference>